<dbReference type="InterPro" id="IPR036412">
    <property type="entry name" value="HAD-like_sf"/>
</dbReference>
<accession>A0A0R1RSU6</accession>
<dbReference type="OrthoDB" id="9814970at2"/>
<dbReference type="CDD" id="cd07518">
    <property type="entry name" value="HAD_YbiV-Like"/>
    <property type="match status" value="1"/>
</dbReference>
<dbReference type="GO" id="GO:0005829">
    <property type="term" value="C:cytosol"/>
    <property type="evidence" value="ECO:0007669"/>
    <property type="project" value="TreeGrafter"/>
</dbReference>
<proteinExistence type="predicted"/>
<dbReference type="AlphaFoldDB" id="A0A0R1RSU6"/>
<sequence>MTIKLIAVDMDGTFLNDENDYNRARFAQQFRQLSAKGIHFAAASGSQFQRLVDQFLPFKDQMDFISDNGAIVHARDALLFASEIPHQLVNQTLAVLKQHYPQPMALTTLSGVNRAYVDSETPEPIFQLIKRYYNSLIRLDHLFDVDPATLDDQLVKIAVSFDQTINTEAVIPEMINQLQPGLSAMNSGFNTEDIGVSGVSKETGLQHLQERYGIQNDEIMTFGDNENDLDMLTMTPHGYAMANAHADVLAKAPHRTDSNNDEGVLNVIDRLLSGSLDV</sequence>
<dbReference type="InterPro" id="IPR000150">
    <property type="entry name" value="Cof"/>
</dbReference>
<protein>
    <submittedName>
        <fullName evidence="1">HAD superfamily hydrolase</fullName>
    </submittedName>
</protein>
<keyword evidence="2" id="KW-1185">Reference proteome</keyword>
<dbReference type="InterPro" id="IPR006379">
    <property type="entry name" value="HAD-SF_hydro_IIB"/>
</dbReference>
<organism evidence="1 2">
    <name type="scientific">Furfurilactobacillus rossiae DSM 15814</name>
    <dbReference type="NCBI Taxonomy" id="1114972"/>
    <lineage>
        <taxon>Bacteria</taxon>
        <taxon>Bacillati</taxon>
        <taxon>Bacillota</taxon>
        <taxon>Bacilli</taxon>
        <taxon>Lactobacillales</taxon>
        <taxon>Lactobacillaceae</taxon>
        <taxon>Furfurilactobacillus</taxon>
    </lineage>
</organism>
<dbReference type="SFLD" id="SFLDG01140">
    <property type="entry name" value="C2.B:_Phosphomannomutase_and_P"/>
    <property type="match status" value="1"/>
</dbReference>
<gene>
    <name evidence="1" type="ORF">FD35_GL002242</name>
</gene>
<dbReference type="STRING" id="1114972.FD35_GL002242"/>
<dbReference type="NCBIfam" id="TIGR01484">
    <property type="entry name" value="HAD-SF-IIB"/>
    <property type="match status" value="1"/>
</dbReference>
<dbReference type="eggNOG" id="COG0561">
    <property type="taxonomic scope" value="Bacteria"/>
</dbReference>
<evidence type="ECO:0000313" key="2">
    <source>
        <dbReference type="Proteomes" id="UP000051999"/>
    </source>
</evidence>
<dbReference type="PANTHER" id="PTHR10000:SF53">
    <property type="entry name" value="5-AMINO-6-(5-PHOSPHO-D-RIBITYLAMINO)URACIL PHOSPHATASE YBJI-RELATED"/>
    <property type="match status" value="1"/>
</dbReference>
<dbReference type="EMBL" id="AZFF01000005">
    <property type="protein sequence ID" value="KRL56200.1"/>
    <property type="molecule type" value="Genomic_DNA"/>
</dbReference>
<dbReference type="PATRIC" id="fig|1114972.6.peg.2295"/>
<dbReference type="SFLD" id="SFLDS00003">
    <property type="entry name" value="Haloacid_Dehalogenase"/>
    <property type="match status" value="1"/>
</dbReference>
<dbReference type="SUPFAM" id="SSF56784">
    <property type="entry name" value="HAD-like"/>
    <property type="match status" value="1"/>
</dbReference>
<evidence type="ECO:0000313" key="1">
    <source>
        <dbReference type="EMBL" id="KRL56200.1"/>
    </source>
</evidence>
<comment type="caution">
    <text evidence="1">The sequence shown here is derived from an EMBL/GenBank/DDBJ whole genome shotgun (WGS) entry which is preliminary data.</text>
</comment>
<dbReference type="Gene3D" id="3.30.1240.10">
    <property type="match status" value="1"/>
</dbReference>
<dbReference type="NCBIfam" id="TIGR00099">
    <property type="entry name" value="Cof-subfamily"/>
    <property type="match status" value="1"/>
</dbReference>
<dbReference type="RefSeq" id="WP_017262849.1">
    <property type="nucleotide sequence ID" value="NZ_AUAW01000006.1"/>
</dbReference>
<dbReference type="GO" id="GO:0016791">
    <property type="term" value="F:phosphatase activity"/>
    <property type="evidence" value="ECO:0007669"/>
    <property type="project" value="UniProtKB-ARBA"/>
</dbReference>
<dbReference type="Proteomes" id="UP000051999">
    <property type="component" value="Unassembled WGS sequence"/>
</dbReference>
<dbReference type="Pfam" id="PF08282">
    <property type="entry name" value="Hydrolase_3"/>
    <property type="match status" value="1"/>
</dbReference>
<dbReference type="InterPro" id="IPR023214">
    <property type="entry name" value="HAD_sf"/>
</dbReference>
<dbReference type="PANTHER" id="PTHR10000">
    <property type="entry name" value="PHOSPHOSERINE PHOSPHATASE"/>
    <property type="match status" value="1"/>
</dbReference>
<name>A0A0R1RSU6_9LACO</name>
<keyword evidence="1" id="KW-0378">Hydrolase</keyword>
<dbReference type="Gene3D" id="3.40.50.1000">
    <property type="entry name" value="HAD superfamily/HAD-like"/>
    <property type="match status" value="1"/>
</dbReference>
<dbReference type="GO" id="GO:0000287">
    <property type="term" value="F:magnesium ion binding"/>
    <property type="evidence" value="ECO:0007669"/>
    <property type="project" value="TreeGrafter"/>
</dbReference>
<reference evidence="1 2" key="1">
    <citation type="journal article" date="2015" name="Genome Announc.">
        <title>Expanding the biotechnology potential of lactobacilli through comparative genomics of 213 strains and associated genera.</title>
        <authorList>
            <person name="Sun Z."/>
            <person name="Harris H.M."/>
            <person name="McCann A."/>
            <person name="Guo C."/>
            <person name="Argimon S."/>
            <person name="Zhang W."/>
            <person name="Yang X."/>
            <person name="Jeffery I.B."/>
            <person name="Cooney J.C."/>
            <person name="Kagawa T.F."/>
            <person name="Liu W."/>
            <person name="Song Y."/>
            <person name="Salvetti E."/>
            <person name="Wrobel A."/>
            <person name="Rasinkangas P."/>
            <person name="Parkhill J."/>
            <person name="Rea M.C."/>
            <person name="O'Sullivan O."/>
            <person name="Ritari J."/>
            <person name="Douillard F.P."/>
            <person name="Paul Ross R."/>
            <person name="Yang R."/>
            <person name="Briner A.E."/>
            <person name="Felis G.E."/>
            <person name="de Vos W.M."/>
            <person name="Barrangou R."/>
            <person name="Klaenhammer T.R."/>
            <person name="Caufield P.W."/>
            <person name="Cui Y."/>
            <person name="Zhang H."/>
            <person name="O'Toole P.W."/>
        </authorList>
    </citation>
    <scope>NUCLEOTIDE SEQUENCE [LARGE SCALE GENOMIC DNA]</scope>
    <source>
        <strain evidence="1 2">DSM 15814</strain>
    </source>
</reference>